<dbReference type="Proteomes" id="UP000005324">
    <property type="component" value="Unassembled WGS sequence"/>
</dbReference>
<evidence type="ECO:0000256" key="1">
    <source>
        <dbReference type="SAM" id="MobiDB-lite"/>
    </source>
</evidence>
<feature type="region of interest" description="Disordered" evidence="1">
    <location>
        <begin position="70"/>
        <end position="105"/>
    </location>
</feature>
<name>D5RPD1_9PROT</name>
<sequence length="116" mass="12407">MPHRLTATAESFIKANDSHSRQLADTEKRAVREGDVLEAATLRQAGSHMVVTEARLNGEALPEHLNHIHARHWRQDSPAEPAEPPAAAPSAAPTGAPSGEDKRARALALLAEGRSV</sequence>
<dbReference type="EMBL" id="ADVL01000628">
    <property type="protein sequence ID" value="EFH10832.1"/>
    <property type="molecule type" value="Genomic_DNA"/>
</dbReference>
<evidence type="ECO:0000313" key="2">
    <source>
        <dbReference type="EMBL" id="EFH10832.1"/>
    </source>
</evidence>
<feature type="non-terminal residue" evidence="2">
    <location>
        <position position="116"/>
    </location>
</feature>
<evidence type="ECO:0000313" key="3">
    <source>
        <dbReference type="Proteomes" id="UP000005324"/>
    </source>
</evidence>
<reference evidence="2 3" key="1">
    <citation type="submission" date="2010-04" db="EMBL/GenBank/DDBJ databases">
        <authorList>
            <person name="Qin X."/>
            <person name="Bachman B."/>
            <person name="Battles P."/>
            <person name="Bell A."/>
            <person name="Bess C."/>
            <person name="Bickham C."/>
            <person name="Chaboub L."/>
            <person name="Chen D."/>
            <person name="Coyle M."/>
            <person name="Deiros D.R."/>
            <person name="Dinh H."/>
            <person name="Forbes L."/>
            <person name="Fowler G."/>
            <person name="Francisco L."/>
            <person name="Fu Q."/>
            <person name="Gubbala S."/>
            <person name="Hale W."/>
            <person name="Han Y."/>
            <person name="Hemphill L."/>
            <person name="Highlander S.K."/>
            <person name="Hirani K."/>
            <person name="Hogues M."/>
            <person name="Jackson L."/>
            <person name="Jakkamsetti A."/>
            <person name="Javaid M."/>
            <person name="Jiang H."/>
            <person name="Korchina V."/>
            <person name="Kovar C."/>
            <person name="Lara F."/>
            <person name="Lee S."/>
            <person name="Mata R."/>
            <person name="Mathew T."/>
            <person name="Moen C."/>
            <person name="Morales K."/>
            <person name="Munidasa M."/>
            <person name="Nazareth L."/>
            <person name="Ngo R."/>
            <person name="Nguyen L."/>
            <person name="Okwuonu G."/>
            <person name="Ongeri F."/>
            <person name="Patil S."/>
            <person name="Petrosino J."/>
            <person name="Pham C."/>
            <person name="Pham P."/>
            <person name="Pu L.-L."/>
            <person name="Puazo M."/>
            <person name="Raj R."/>
            <person name="Reid J."/>
            <person name="Rouhana J."/>
            <person name="Saada N."/>
            <person name="Shang Y."/>
            <person name="Simmons D."/>
            <person name="Thornton R."/>
            <person name="Warren J."/>
            <person name="Weissenberger G."/>
            <person name="Zhang J."/>
            <person name="Zhang L."/>
            <person name="Zhou C."/>
            <person name="Zhu D."/>
            <person name="Muzny D."/>
            <person name="Worley K."/>
            <person name="Gibbs R."/>
        </authorList>
    </citation>
    <scope>NUCLEOTIDE SEQUENCE [LARGE SCALE GENOMIC DNA]</scope>
    <source>
        <strain evidence="2 3">ATCC 49957</strain>
    </source>
</reference>
<organism evidence="2 3">
    <name type="scientific">Pseudoroseomonas cervicalis ATCC 49957</name>
    <dbReference type="NCBI Taxonomy" id="525371"/>
    <lineage>
        <taxon>Bacteria</taxon>
        <taxon>Pseudomonadati</taxon>
        <taxon>Pseudomonadota</taxon>
        <taxon>Alphaproteobacteria</taxon>
        <taxon>Acetobacterales</taxon>
        <taxon>Roseomonadaceae</taxon>
        <taxon>Roseomonas</taxon>
    </lineage>
</organism>
<dbReference type="HOGENOM" id="CLU_2102215_0_0_5"/>
<accession>D5RPD1</accession>
<dbReference type="AlphaFoldDB" id="D5RPD1"/>
<feature type="compositionally biased region" description="Low complexity" evidence="1">
    <location>
        <begin position="88"/>
        <end position="98"/>
    </location>
</feature>
<keyword evidence="3" id="KW-1185">Reference proteome</keyword>
<gene>
    <name evidence="2" type="ORF">HMPREF0731_2942</name>
</gene>
<comment type="caution">
    <text evidence="2">The sequence shown here is derived from an EMBL/GenBank/DDBJ whole genome shotgun (WGS) entry which is preliminary data.</text>
</comment>
<dbReference type="RefSeq" id="WP_007001973.1">
    <property type="nucleotide sequence ID" value="NZ_GG770777.1"/>
</dbReference>
<proteinExistence type="predicted"/>
<protein>
    <submittedName>
        <fullName evidence="2">Uncharacterized protein</fullName>
    </submittedName>
</protein>